<proteinExistence type="predicted"/>
<evidence type="ECO:0000313" key="2">
    <source>
        <dbReference type="EMBL" id="MBM7556688.1"/>
    </source>
</evidence>
<keyword evidence="1" id="KW-1133">Transmembrane helix</keyword>
<accession>A0A939BPD6</accession>
<organism evidence="2 3">
    <name type="scientific">Halanaerobacter jeridensis</name>
    <dbReference type="NCBI Taxonomy" id="706427"/>
    <lineage>
        <taxon>Bacteria</taxon>
        <taxon>Bacillati</taxon>
        <taxon>Bacillota</taxon>
        <taxon>Clostridia</taxon>
        <taxon>Halanaerobiales</taxon>
        <taxon>Halobacteroidaceae</taxon>
        <taxon>Halanaerobacter</taxon>
    </lineage>
</organism>
<name>A0A939BPD6_9FIRM</name>
<protein>
    <submittedName>
        <fullName evidence="2">Heme/copper-type cytochrome/quinol oxidase subunit 2</fullName>
    </submittedName>
</protein>
<feature type="transmembrane region" description="Helical" evidence="1">
    <location>
        <begin position="36"/>
        <end position="59"/>
    </location>
</feature>
<sequence length="107" mass="12296">MKERIKTLLITGLVITIITSLITGIIPLFSNQQFKIIRISNILFVEFLILLSLSILILFKEQFVFKKPKKKNQDETKQNPNRLNSSLELILVSLPILITSCIILLFI</sequence>
<dbReference type="RefSeq" id="WP_204701459.1">
    <property type="nucleotide sequence ID" value="NZ_JAFBDQ010000006.1"/>
</dbReference>
<keyword evidence="1" id="KW-0812">Transmembrane</keyword>
<gene>
    <name evidence="2" type="ORF">JOC47_001539</name>
</gene>
<feature type="transmembrane region" description="Helical" evidence="1">
    <location>
        <begin position="87"/>
        <end position="106"/>
    </location>
</feature>
<dbReference type="Proteomes" id="UP000774000">
    <property type="component" value="Unassembled WGS sequence"/>
</dbReference>
<reference evidence="2" key="1">
    <citation type="submission" date="2021-01" db="EMBL/GenBank/DDBJ databases">
        <title>Genomic Encyclopedia of Type Strains, Phase IV (KMG-IV): sequencing the most valuable type-strain genomes for metagenomic binning, comparative biology and taxonomic classification.</title>
        <authorList>
            <person name="Goeker M."/>
        </authorList>
    </citation>
    <scope>NUCLEOTIDE SEQUENCE</scope>
    <source>
        <strain evidence="2">DSM 23230</strain>
    </source>
</reference>
<comment type="caution">
    <text evidence="2">The sequence shown here is derived from an EMBL/GenBank/DDBJ whole genome shotgun (WGS) entry which is preliminary data.</text>
</comment>
<dbReference type="AlphaFoldDB" id="A0A939BPD6"/>
<feature type="transmembrane region" description="Helical" evidence="1">
    <location>
        <begin position="7"/>
        <end position="30"/>
    </location>
</feature>
<evidence type="ECO:0000256" key="1">
    <source>
        <dbReference type="SAM" id="Phobius"/>
    </source>
</evidence>
<evidence type="ECO:0000313" key="3">
    <source>
        <dbReference type="Proteomes" id="UP000774000"/>
    </source>
</evidence>
<keyword evidence="3" id="KW-1185">Reference proteome</keyword>
<keyword evidence="1" id="KW-0472">Membrane</keyword>
<dbReference type="EMBL" id="JAFBDQ010000006">
    <property type="protein sequence ID" value="MBM7556688.1"/>
    <property type="molecule type" value="Genomic_DNA"/>
</dbReference>